<evidence type="ECO:0000313" key="2">
    <source>
        <dbReference type="Proteomes" id="UP001465668"/>
    </source>
</evidence>
<dbReference type="Proteomes" id="UP001465668">
    <property type="component" value="Unassembled WGS sequence"/>
</dbReference>
<keyword evidence="2" id="KW-1185">Reference proteome</keyword>
<sequence length="115" mass="12813">MENVSIKRIDWHLTDATTDSIKAGTRKAAAKDAIARARDYAEVFGAMTAEEAIKQTIPLSVVESAHYQLSSKPQLHYGKALRLATVDRTSEELHFEPEDIRLEVKVEATFKVVDA</sequence>
<proteinExistence type="predicted"/>
<comment type="caution">
    <text evidence="1">The sequence shown here is derived from an EMBL/GenBank/DDBJ whole genome shotgun (WGS) entry which is preliminary data.</text>
</comment>
<gene>
    <name evidence="1" type="ORF">SCAR479_12440</name>
</gene>
<evidence type="ECO:0000313" key="1">
    <source>
        <dbReference type="EMBL" id="KAK9770880.1"/>
    </source>
</evidence>
<accession>A0ABR2XAP8</accession>
<name>A0ABR2XAP8_9PEZI</name>
<dbReference type="Pfam" id="PF04402">
    <property type="entry name" value="SIMPL"/>
    <property type="match status" value="1"/>
</dbReference>
<organism evidence="1 2">
    <name type="scientific">Seiridium cardinale</name>
    <dbReference type="NCBI Taxonomy" id="138064"/>
    <lineage>
        <taxon>Eukaryota</taxon>
        <taxon>Fungi</taxon>
        <taxon>Dikarya</taxon>
        <taxon>Ascomycota</taxon>
        <taxon>Pezizomycotina</taxon>
        <taxon>Sordariomycetes</taxon>
        <taxon>Xylariomycetidae</taxon>
        <taxon>Amphisphaeriales</taxon>
        <taxon>Sporocadaceae</taxon>
        <taxon>Seiridium</taxon>
    </lineage>
</organism>
<dbReference type="InterPro" id="IPR007497">
    <property type="entry name" value="SIMPL/DUF541"/>
</dbReference>
<dbReference type="Gene3D" id="3.30.110.170">
    <property type="entry name" value="Protein of unknown function (DUF541), domain 1"/>
    <property type="match status" value="1"/>
</dbReference>
<dbReference type="EMBL" id="JARVKM010000084">
    <property type="protein sequence ID" value="KAK9770880.1"/>
    <property type="molecule type" value="Genomic_DNA"/>
</dbReference>
<reference evidence="1 2" key="1">
    <citation type="submission" date="2024-02" db="EMBL/GenBank/DDBJ databases">
        <title>First draft genome assembly of two strains of Seiridium cardinale.</title>
        <authorList>
            <person name="Emiliani G."/>
            <person name="Scali E."/>
        </authorList>
    </citation>
    <scope>NUCLEOTIDE SEQUENCE [LARGE SCALE GENOMIC DNA]</scope>
    <source>
        <strain evidence="1 2">BM-138-000479</strain>
    </source>
</reference>
<protein>
    <submittedName>
        <fullName evidence="1">SIMPL domain-containing protein</fullName>
    </submittedName>
</protein>